<gene>
    <name evidence="1" type="ORF">LCGC14_3083180</name>
</gene>
<accession>A0A0F8X197</accession>
<evidence type="ECO:0000313" key="1">
    <source>
        <dbReference type="EMBL" id="KKK54590.1"/>
    </source>
</evidence>
<sequence length="349" mass="37420">TQLSSTYYPSFFSNGLRINDYLGSSGGGTIDYSIDIPAQPGDFDLLSAVSNLLGDLEFRDIDVSIFFPSITSTGADALQFLAKFEQIGPSTYDEIYNLEGILNGDIFRTTGKNGYGYSFDGNGDISYEENIGSSIYATYANVSYQYNGGGGGEDDFKVIRGTSIISDAATTVTITEGIDYTLESGQDRTSAFIRLTNTRLTGMGKTSGGGNQNHENWAVRIQNPNNLATSITFERDGSTSDTRVTWEILEYIGVGGGDNEIIVIDVGTTTASGTTSYIDGTSLSNITNTNKVAIFITGQYAVSASRNDIQYALFTSDLVGFGPYTPRFTRSQSVASNDGVSYAVVEFTG</sequence>
<dbReference type="AlphaFoldDB" id="A0A0F8X197"/>
<dbReference type="EMBL" id="LAZR01065921">
    <property type="protein sequence ID" value="KKK54590.1"/>
    <property type="molecule type" value="Genomic_DNA"/>
</dbReference>
<feature type="non-terminal residue" evidence="1">
    <location>
        <position position="349"/>
    </location>
</feature>
<proteinExistence type="predicted"/>
<reference evidence="1" key="1">
    <citation type="journal article" date="2015" name="Nature">
        <title>Complex archaea that bridge the gap between prokaryotes and eukaryotes.</title>
        <authorList>
            <person name="Spang A."/>
            <person name="Saw J.H."/>
            <person name="Jorgensen S.L."/>
            <person name="Zaremba-Niedzwiedzka K."/>
            <person name="Martijn J."/>
            <person name="Lind A.E."/>
            <person name="van Eijk R."/>
            <person name="Schleper C."/>
            <person name="Guy L."/>
            <person name="Ettema T.J."/>
        </authorList>
    </citation>
    <scope>NUCLEOTIDE SEQUENCE</scope>
</reference>
<comment type="caution">
    <text evidence="1">The sequence shown here is derived from an EMBL/GenBank/DDBJ whole genome shotgun (WGS) entry which is preliminary data.</text>
</comment>
<feature type="non-terminal residue" evidence="1">
    <location>
        <position position="1"/>
    </location>
</feature>
<name>A0A0F8X197_9ZZZZ</name>
<organism evidence="1">
    <name type="scientific">marine sediment metagenome</name>
    <dbReference type="NCBI Taxonomy" id="412755"/>
    <lineage>
        <taxon>unclassified sequences</taxon>
        <taxon>metagenomes</taxon>
        <taxon>ecological metagenomes</taxon>
    </lineage>
</organism>
<protein>
    <submittedName>
        <fullName evidence="1">Uncharacterized protein</fullName>
    </submittedName>
</protein>